<name>A0A835F2R6_9POAL</name>
<dbReference type="PANTHER" id="PTHR37260:SF2">
    <property type="entry name" value="PROTEIN ECERIFERUM 16"/>
    <property type="match status" value="1"/>
</dbReference>
<gene>
    <name evidence="2" type="ORF">HU200_019166</name>
</gene>
<comment type="caution">
    <text evidence="2">The sequence shown here is derived from an EMBL/GenBank/DDBJ whole genome shotgun (WGS) entry which is preliminary data.</text>
</comment>
<feature type="compositionally biased region" description="Basic residues" evidence="1">
    <location>
        <begin position="7"/>
        <end position="21"/>
    </location>
</feature>
<reference evidence="2" key="1">
    <citation type="submission" date="2020-07" db="EMBL/GenBank/DDBJ databases">
        <title>Genome sequence and genetic diversity analysis of an under-domesticated orphan crop, white fonio (Digitaria exilis).</title>
        <authorList>
            <person name="Bennetzen J.L."/>
            <person name="Chen S."/>
            <person name="Ma X."/>
            <person name="Wang X."/>
            <person name="Yssel A.E.J."/>
            <person name="Chaluvadi S.R."/>
            <person name="Johnson M."/>
            <person name="Gangashetty P."/>
            <person name="Hamidou F."/>
            <person name="Sanogo M.D."/>
            <person name="Zwaenepoel A."/>
            <person name="Wallace J."/>
            <person name="Van De Peer Y."/>
            <person name="Van Deynze A."/>
        </authorList>
    </citation>
    <scope>NUCLEOTIDE SEQUENCE</scope>
    <source>
        <tissue evidence="2">Leaves</tissue>
    </source>
</reference>
<dbReference type="AlphaFoldDB" id="A0A835F2R6"/>
<evidence type="ECO:0000256" key="1">
    <source>
        <dbReference type="SAM" id="MobiDB-lite"/>
    </source>
</evidence>
<organism evidence="2 3">
    <name type="scientific">Digitaria exilis</name>
    <dbReference type="NCBI Taxonomy" id="1010633"/>
    <lineage>
        <taxon>Eukaryota</taxon>
        <taxon>Viridiplantae</taxon>
        <taxon>Streptophyta</taxon>
        <taxon>Embryophyta</taxon>
        <taxon>Tracheophyta</taxon>
        <taxon>Spermatophyta</taxon>
        <taxon>Magnoliopsida</taxon>
        <taxon>Liliopsida</taxon>
        <taxon>Poales</taxon>
        <taxon>Poaceae</taxon>
        <taxon>PACMAD clade</taxon>
        <taxon>Panicoideae</taxon>
        <taxon>Panicodae</taxon>
        <taxon>Paniceae</taxon>
        <taxon>Anthephorinae</taxon>
        <taxon>Digitaria</taxon>
    </lineage>
</organism>
<dbReference type="Proteomes" id="UP000636709">
    <property type="component" value="Unassembled WGS sequence"/>
</dbReference>
<protein>
    <submittedName>
        <fullName evidence="2">Uncharacterized protein</fullName>
    </submittedName>
</protein>
<dbReference type="PANTHER" id="PTHR37260">
    <property type="entry name" value="PHOSPHORELAY PROTEIN"/>
    <property type="match status" value="1"/>
</dbReference>
<evidence type="ECO:0000313" key="2">
    <source>
        <dbReference type="EMBL" id="KAF8726699.1"/>
    </source>
</evidence>
<dbReference type="OrthoDB" id="685075at2759"/>
<dbReference type="InterPro" id="IPR053342">
    <property type="entry name" value="Exosome_cofactor/PTGS_suppr"/>
</dbReference>
<feature type="region of interest" description="Disordered" evidence="1">
    <location>
        <begin position="1"/>
        <end position="50"/>
    </location>
</feature>
<accession>A0A835F2R6</accession>
<sequence>MDPKAAAKLKRSHTVHGRRAHQTPAAAAAHRQKRAAAISSGPRSRNLPSNWDRYDAEVEAEDPTAAAEWTGEVLPRSKGADFGFLLEQARAQPREARDLWLPSKDSQFDFMQASTSMFEAKGEGILSWCADDNFILEDDLAPDFEVHYIELFDCNFAVQRSAFSLHGFAGIGQSASKLKLSQRLFIEEDILPEDLADASEDDEILIEHNLNFEPSKDSLVEHNLNFEPSKDASHHECASNIISDDQMESKCQLQCFGDGATTSPEISTSTHVVNSVSEEDKTYTRNMDADPGAVHSKGLKFEVGAAEEELDILLNSLSGTHLSSSNLDGSFGSDSALQGMNVAWPNKEVTPSLSAKLPELPHVDDTLDDLLSVTSLPIQNEGFATESVTSEPTVKSGHNFGFGYTKKIDVPSIDDSVDSLLEDTSLYLSEQKQTTAAKGPNSAPLDSAPPSFWPL</sequence>
<dbReference type="EMBL" id="JACEFO010001646">
    <property type="protein sequence ID" value="KAF8726699.1"/>
    <property type="molecule type" value="Genomic_DNA"/>
</dbReference>
<keyword evidence="3" id="KW-1185">Reference proteome</keyword>
<proteinExistence type="predicted"/>
<evidence type="ECO:0000313" key="3">
    <source>
        <dbReference type="Proteomes" id="UP000636709"/>
    </source>
</evidence>
<feature type="region of interest" description="Disordered" evidence="1">
    <location>
        <begin position="431"/>
        <end position="455"/>
    </location>
</feature>